<dbReference type="AlphaFoldDB" id="A0A4Z2IDJ3"/>
<accession>A0A4Z2IDJ3</accession>
<gene>
    <name evidence="1" type="ORF">EYF80_014686</name>
</gene>
<dbReference type="Proteomes" id="UP000314294">
    <property type="component" value="Unassembled WGS sequence"/>
</dbReference>
<dbReference type="EMBL" id="SRLO01000107">
    <property type="protein sequence ID" value="TNN75113.1"/>
    <property type="molecule type" value="Genomic_DNA"/>
</dbReference>
<protein>
    <submittedName>
        <fullName evidence="1">Uncharacterized protein</fullName>
    </submittedName>
</protein>
<proteinExistence type="predicted"/>
<organism evidence="1 2">
    <name type="scientific">Liparis tanakae</name>
    <name type="common">Tanaka's snailfish</name>
    <dbReference type="NCBI Taxonomy" id="230148"/>
    <lineage>
        <taxon>Eukaryota</taxon>
        <taxon>Metazoa</taxon>
        <taxon>Chordata</taxon>
        <taxon>Craniata</taxon>
        <taxon>Vertebrata</taxon>
        <taxon>Euteleostomi</taxon>
        <taxon>Actinopterygii</taxon>
        <taxon>Neopterygii</taxon>
        <taxon>Teleostei</taxon>
        <taxon>Neoteleostei</taxon>
        <taxon>Acanthomorphata</taxon>
        <taxon>Eupercaria</taxon>
        <taxon>Perciformes</taxon>
        <taxon>Cottioidei</taxon>
        <taxon>Cottales</taxon>
        <taxon>Liparidae</taxon>
        <taxon>Liparis</taxon>
    </lineage>
</organism>
<comment type="caution">
    <text evidence="1">The sequence shown here is derived from an EMBL/GenBank/DDBJ whole genome shotgun (WGS) entry which is preliminary data.</text>
</comment>
<keyword evidence="2" id="KW-1185">Reference proteome</keyword>
<evidence type="ECO:0000313" key="2">
    <source>
        <dbReference type="Proteomes" id="UP000314294"/>
    </source>
</evidence>
<name>A0A4Z2IDJ3_9TELE</name>
<evidence type="ECO:0000313" key="1">
    <source>
        <dbReference type="EMBL" id="TNN75113.1"/>
    </source>
</evidence>
<sequence>MEVMPSNLKPSKQYSSIHQRRFDTLSSSELISSDQNDGVRVLLQAELIWNHAVPQLRGMMVQSSQVPTNWLHPAPTGSTEGSSTQRLLEALRAAPPSHHAHLS</sequence>
<reference evidence="1 2" key="1">
    <citation type="submission" date="2019-03" db="EMBL/GenBank/DDBJ databases">
        <title>First draft genome of Liparis tanakae, snailfish: a comprehensive survey of snailfish specific genes.</title>
        <authorList>
            <person name="Kim W."/>
            <person name="Song I."/>
            <person name="Jeong J.-H."/>
            <person name="Kim D."/>
            <person name="Kim S."/>
            <person name="Ryu S."/>
            <person name="Song J.Y."/>
            <person name="Lee S.K."/>
        </authorList>
    </citation>
    <scope>NUCLEOTIDE SEQUENCE [LARGE SCALE GENOMIC DNA]</scope>
    <source>
        <tissue evidence="1">Muscle</tissue>
    </source>
</reference>